<dbReference type="InterPro" id="IPR018060">
    <property type="entry name" value="HTH_AraC"/>
</dbReference>
<organism evidence="5 6">
    <name type="scientific">Arthrobacter crystallopoietes BAB-32</name>
    <dbReference type="NCBI Taxonomy" id="1246476"/>
    <lineage>
        <taxon>Bacteria</taxon>
        <taxon>Bacillati</taxon>
        <taxon>Actinomycetota</taxon>
        <taxon>Actinomycetes</taxon>
        <taxon>Micrococcales</taxon>
        <taxon>Micrococcaceae</taxon>
        <taxon>Crystallibacter</taxon>
    </lineage>
</organism>
<keyword evidence="6" id="KW-1185">Reference proteome</keyword>
<evidence type="ECO:0000256" key="1">
    <source>
        <dbReference type="ARBA" id="ARBA00023015"/>
    </source>
</evidence>
<dbReference type="CDD" id="cd03137">
    <property type="entry name" value="GATase1_AraC_1"/>
    <property type="match status" value="1"/>
</dbReference>
<dbReference type="EMBL" id="ANPE02000238">
    <property type="protein sequence ID" value="EMY32719.1"/>
    <property type="molecule type" value="Genomic_DNA"/>
</dbReference>
<dbReference type="Gene3D" id="3.40.50.880">
    <property type="match status" value="1"/>
</dbReference>
<dbReference type="SUPFAM" id="SSF52317">
    <property type="entry name" value="Class I glutamine amidotransferase-like"/>
    <property type="match status" value="1"/>
</dbReference>
<dbReference type="Pfam" id="PF01965">
    <property type="entry name" value="DJ-1_PfpI"/>
    <property type="match status" value="1"/>
</dbReference>
<evidence type="ECO:0000256" key="2">
    <source>
        <dbReference type="ARBA" id="ARBA00023163"/>
    </source>
</evidence>
<evidence type="ECO:0000259" key="4">
    <source>
        <dbReference type="PROSITE" id="PS01124"/>
    </source>
</evidence>
<dbReference type="Pfam" id="PF12833">
    <property type="entry name" value="HTH_18"/>
    <property type="match status" value="1"/>
</dbReference>
<reference evidence="5 6" key="1">
    <citation type="journal article" date="2013" name="Genome Announc.">
        <title>Draft Genome Sequence of Arthrobacter crystallopoietes Strain BAB-32, Revealing Genes for Bioremediation.</title>
        <authorList>
            <person name="Joshi M.N."/>
            <person name="Pandit A.S."/>
            <person name="Sharma A."/>
            <person name="Pandya R.V."/>
            <person name="Desai S.M."/>
            <person name="Saxena A.K."/>
            <person name="Bagatharia S.B."/>
        </authorList>
    </citation>
    <scope>NUCLEOTIDE SEQUENCE [LARGE SCALE GENOMIC DNA]</scope>
    <source>
        <strain evidence="5 6">BAB-32</strain>
    </source>
</reference>
<comment type="caution">
    <text evidence="5">The sequence shown here is derived from an EMBL/GenBank/DDBJ whole genome shotgun (WGS) entry which is preliminary data.</text>
</comment>
<keyword evidence="2" id="KW-0804">Transcription</keyword>
<evidence type="ECO:0000313" key="5">
    <source>
        <dbReference type="EMBL" id="EMY32719.1"/>
    </source>
</evidence>
<sequence>MGFVVFDGVTMLDVSGPGEVLHQAVLAGHLYAPVLVSPRGGNVATSSGLVLAGTTAAADAGRLDTVVVSGAGRLTEPELDDELLATVRALAGGARRVASVCTGAFVLAELGLLDGRRATTHWRHARTLASRYPRVQVEPDVIHVRDGRYITSAGITAGIDLALALVEDDHGADTARGIARELVVFMQRPGGQSQFSTALETPPARSSLLRSLTAAVHADPSAEHTLSTMATAAAVSPRHLTRLFQSELHTTPARWVEKVRLDRAQQLLLDGHSITAAAQHSGFGTDETLRRASPGISASRRPNTARASPRPNPPEAHDFHTAGSPLQVARRKGMRAAAPGRNRQSSSASWIRPAFARSHPSARGIRSLRPSSHHRANTGSALAAASMVSMALRLLRTATSTRACRCCRSRP</sequence>
<evidence type="ECO:0000256" key="3">
    <source>
        <dbReference type="SAM" id="MobiDB-lite"/>
    </source>
</evidence>
<gene>
    <name evidence="5" type="ORF">D477_018841</name>
</gene>
<dbReference type="SUPFAM" id="SSF46689">
    <property type="entry name" value="Homeodomain-like"/>
    <property type="match status" value="1"/>
</dbReference>
<dbReference type="InterPro" id="IPR029062">
    <property type="entry name" value="Class_I_gatase-like"/>
</dbReference>
<dbReference type="SMART" id="SM00342">
    <property type="entry name" value="HTH_ARAC"/>
    <property type="match status" value="1"/>
</dbReference>
<feature type="region of interest" description="Disordered" evidence="3">
    <location>
        <begin position="279"/>
        <end position="380"/>
    </location>
</feature>
<proteinExistence type="predicted"/>
<dbReference type="GO" id="GO:0003700">
    <property type="term" value="F:DNA-binding transcription factor activity"/>
    <property type="evidence" value="ECO:0007669"/>
    <property type="project" value="InterPro"/>
</dbReference>
<dbReference type="PANTHER" id="PTHR43130:SF3">
    <property type="entry name" value="HTH-TYPE TRANSCRIPTIONAL REGULATOR RV1931C"/>
    <property type="match status" value="1"/>
</dbReference>
<dbReference type="Proteomes" id="UP000010729">
    <property type="component" value="Unassembled WGS sequence"/>
</dbReference>
<dbReference type="Gene3D" id="1.10.10.60">
    <property type="entry name" value="Homeodomain-like"/>
    <property type="match status" value="1"/>
</dbReference>
<dbReference type="InterPro" id="IPR002818">
    <property type="entry name" value="DJ-1/PfpI"/>
</dbReference>
<name>N1UY60_9MICC</name>
<accession>N1UY60</accession>
<dbReference type="InterPro" id="IPR009057">
    <property type="entry name" value="Homeodomain-like_sf"/>
</dbReference>
<keyword evidence="1" id="KW-0805">Transcription regulation</keyword>
<dbReference type="AlphaFoldDB" id="N1UY60"/>
<feature type="domain" description="HTH araC/xylS-type" evidence="4">
    <location>
        <begin position="210"/>
        <end position="292"/>
    </location>
</feature>
<dbReference type="PANTHER" id="PTHR43130">
    <property type="entry name" value="ARAC-FAMILY TRANSCRIPTIONAL REGULATOR"/>
    <property type="match status" value="1"/>
</dbReference>
<dbReference type="InterPro" id="IPR052158">
    <property type="entry name" value="INH-QAR"/>
</dbReference>
<evidence type="ECO:0000313" key="6">
    <source>
        <dbReference type="Proteomes" id="UP000010729"/>
    </source>
</evidence>
<protein>
    <submittedName>
        <fullName evidence="5">AraC family transcriptional regulator</fullName>
    </submittedName>
</protein>
<dbReference type="PROSITE" id="PS01124">
    <property type="entry name" value="HTH_ARAC_FAMILY_2"/>
    <property type="match status" value="1"/>
</dbReference>
<dbReference type="GO" id="GO:0043565">
    <property type="term" value="F:sequence-specific DNA binding"/>
    <property type="evidence" value="ECO:0007669"/>
    <property type="project" value="InterPro"/>
</dbReference>